<evidence type="ECO:0000313" key="2">
    <source>
        <dbReference type="EMBL" id="VBB18489.1"/>
    </source>
</evidence>
<organism evidence="2 3">
    <name type="scientific">Yasminevirus sp. GU-2018</name>
    <dbReference type="NCBI Taxonomy" id="2420051"/>
    <lineage>
        <taxon>Viruses</taxon>
        <taxon>Varidnaviria</taxon>
        <taxon>Bamfordvirae</taxon>
        <taxon>Nucleocytoviricota</taxon>
        <taxon>Megaviricetes</taxon>
        <taxon>Imitervirales</taxon>
        <taxon>Mimiviridae</taxon>
        <taxon>Klosneuvirinae</taxon>
        <taxon>Yasminevirus</taxon>
        <taxon>Yasminevirus saudimassiliense</taxon>
    </lineage>
</organism>
<keyword evidence="1" id="KW-0812">Transmembrane</keyword>
<sequence>MSIILRIVVLLVFMTLLCETSAFYTNCHVVSILKHDTLKSNSFYITSFVDMRVVATVDNIEHFGYLHMRTGRSYASMLRELDKGLLKYKCWLSEDTKIIYESHAQDPSYKEDTSHTFHTSDFLITVVIMVVMVQCILSLTNNRHN</sequence>
<gene>
    <name evidence="2" type="ORF">YASMINEVIRUS_952</name>
</gene>
<keyword evidence="1" id="KW-1133">Transmembrane helix</keyword>
<accession>A0A5K0U8L7</accession>
<dbReference type="EMBL" id="UPSH01000001">
    <property type="protein sequence ID" value="VBB18489.1"/>
    <property type="molecule type" value="Genomic_DNA"/>
</dbReference>
<protein>
    <submittedName>
        <fullName evidence="2">Uncharacterized protein</fullName>
    </submittedName>
</protein>
<name>A0A5K0U8L7_9VIRU</name>
<keyword evidence="1" id="KW-0472">Membrane</keyword>
<evidence type="ECO:0000313" key="3">
    <source>
        <dbReference type="Proteomes" id="UP000594342"/>
    </source>
</evidence>
<keyword evidence="3" id="KW-1185">Reference proteome</keyword>
<evidence type="ECO:0000256" key="1">
    <source>
        <dbReference type="SAM" id="Phobius"/>
    </source>
</evidence>
<proteinExistence type="predicted"/>
<dbReference type="Proteomes" id="UP000594342">
    <property type="component" value="Unassembled WGS sequence"/>
</dbReference>
<comment type="caution">
    <text evidence="2">The sequence shown here is derived from an EMBL/GenBank/DDBJ whole genome shotgun (WGS) entry which is preliminary data.</text>
</comment>
<feature type="transmembrane region" description="Helical" evidence="1">
    <location>
        <begin position="122"/>
        <end position="140"/>
    </location>
</feature>
<reference evidence="2 3" key="1">
    <citation type="submission" date="2018-10" db="EMBL/GenBank/DDBJ databases">
        <authorList>
            <consortium name="IHU Genomes"/>
        </authorList>
    </citation>
    <scope>NUCLEOTIDE SEQUENCE [LARGE SCALE GENOMIC DNA]</scope>
    <source>
        <strain evidence="2 3">A1</strain>
    </source>
</reference>